<accession>H0QW93</accession>
<name>H0QW93_9ACTN</name>
<feature type="domain" description="Mycothiol-dependent maleylpyruvate isomerase metal-binding" evidence="1">
    <location>
        <begin position="15"/>
        <end position="128"/>
    </location>
</feature>
<dbReference type="GO" id="GO:0046872">
    <property type="term" value="F:metal ion binding"/>
    <property type="evidence" value="ECO:0007669"/>
    <property type="project" value="InterPro"/>
</dbReference>
<sequence>MTTGLADLEPAQRHRAIADDFAKYVAATDDWDAQSPVEGWVARDVVRHLVEWFPSFLADGGITLESSPSVDDDPAVAWAAHAGAVQALLDGGDAQSEFTHPRAGTYPLSTAIDMFYTADVFMHTWDLARSSGVTPELDEQFASNLLAGMAPIEEMLRSSGQYGPAKPVADDASAVVKLAAFIGRDPA</sequence>
<dbReference type="EMBL" id="BAEH01000019">
    <property type="protein sequence ID" value="GAB17094.1"/>
    <property type="molecule type" value="Genomic_DNA"/>
</dbReference>
<protein>
    <recommendedName>
        <fullName evidence="1">Mycothiol-dependent maleylpyruvate isomerase metal-binding domain-containing protein</fullName>
    </recommendedName>
</protein>
<dbReference type="Proteomes" id="UP000035034">
    <property type="component" value="Unassembled WGS sequence"/>
</dbReference>
<dbReference type="OrthoDB" id="5185819at2"/>
<evidence type="ECO:0000259" key="1">
    <source>
        <dbReference type="Pfam" id="PF11716"/>
    </source>
</evidence>
<proteinExistence type="predicted"/>
<dbReference type="Pfam" id="PF11716">
    <property type="entry name" value="MDMPI_N"/>
    <property type="match status" value="1"/>
</dbReference>
<dbReference type="NCBIfam" id="TIGR03083">
    <property type="entry name" value="maleylpyruvate isomerase family mycothiol-dependent enzyme"/>
    <property type="match status" value="1"/>
</dbReference>
<evidence type="ECO:0000313" key="2">
    <source>
        <dbReference type="EMBL" id="GAB17094.1"/>
    </source>
</evidence>
<reference evidence="2 3" key="1">
    <citation type="submission" date="2011-12" db="EMBL/GenBank/DDBJ databases">
        <title>Whole genome shotgun sequence of Gordonia effusa NBRC 100432.</title>
        <authorList>
            <person name="Yoshida I."/>
            <person name="Takarada H."/>
            <person name="Hosoyama A."/>
            <person name="Tsuchikane K."/>
            <person name="Katsumata H."/>
            <person name="Yamazaki S."/>
            <person name="Fujita N."/>
        </authorList>
    </citation>
    <scope>NUCLEOTIDE SEQUENCE [LARGE SCALE GENOMIC DNA]</scope>
    <source>
        <strain evidence="2 3">NBRC 100432</strain>
    </source>
</reference>
<dbReference type="SUPFAM" id="SSF109854">
    <property type="entry name" value="DinB/YfiT-like putative metalloenzymes"/>
    <property type="match status" value="1"/>
</dbReference>
<dbReference type="AlphaFoldDB" id="H0QW93"/>
<dbReference type="InterPro" id="IPR034660">
    <property type="entry name" value="DinB/YfiT-like"/>
</dbReference>
<keyword evidence="3" id="KW-1185">Reference proteome</keyword>
<dbReference type="eggNOG" id="COG1877">
    <property type="taxonomic scope" value="Bacteria"/>
</dbReference>
<dbReference type="InterPro" id="IPR024344">
    <property type="entry name" value="MDMPI_metal-binding"/>
</dbReference>
<dbReference type="STRING" id="1077974.GOEFS_019_00070"/>
<comment type="caution">
    <text evidence="2">The sequence shown here is derived from an EMBL/GenBank/DDBJ whole genome shotgun (WGS) entry which is preliminary data.</text>
</comment>
<dbReference type="RefSeq" id="WP_007316432.1">
    <property type="nucleotide sequence ID" value="NZ_BAEH01000019.1"/>
</dbReference>
<gene>
    <name evidence="2" type="ORF">GOEFS_019_00070</name>
</gene>
<evidence type="ECO:0000313" key="3">
    <source>
        <dbReference type="Proteomes" id="UP000035034"/>
    </source>
</evidence>
<dbReference type="InterPro" id="IPR017517">
    <property type="entry name" value="Maleyloyr_isom"/>
</dbReference>
<organism evidence="2 3">
    <name type="scientific">Gordonia effusa NBRC 100432</name>
    <dbReference type="NCBI Taxonomy" id="1077974"/>
    <lineage>
        <taxon>Bacteria</taxon>
        <taxon>Bacillati</taxon>
        <taxon>Actinomycetota</taxon>
        <taxon>Actinomycetes</taxon>
        <taxon>Mycobacteriales</taxon>
        <taxon>Gordoniaceae</taxon>
        <taxon>Gordonia</taxon>
    </lineage>
</organism>